<proteinExistence type="predicted"/>
<comment type="caution">
    <text evidence="3">The sequence shown here is derived from an EMBL/GenBank/DDBJ whole genome shotgun (WGS) entry which is preliminary data.</text>
</comment>
<dbReference type="InterPro" id="IPR011990">
    <property type="entry name" value="TPR-like_helical_dom_sf"/>
</dbReference>
<organism evidence="3 4">
    <name type="scientific">Trapa natans</name>
    <name type="common">Water chestnut</name>
    <dbReference type="NCBI Taxonomy" id="22666"/>
    <lineage>
        <taxon>Eukaryota</taxon>
        <taxon>Viridiplantae</taxon>
        <taxon>Streptophyta</taxon>
        <taxon>Embryophyta</taxon>
        <taxon>Tracheophyta</taxon>
        <taxon>Spermatophyta</taxon>
        <taxon>Magnoliopsida</taxon>
        <taxon>eudicotyledons</taxon>
        <taxon>Gunneridae</taxon>
        <taxon>Pentapetalae</taxon>
        <taxon>rosids</taxon>
        <taxon>malvids</taxon>
        <taxon>Myrtales</taxon>
        <taxon>Lythraceae</taxon>
        <taxon>Trapa</taxon>
    </lineage>
</organism>
<protein>
    <recommendedName>
        <fullName evidence="5">Pentatricopeptide repeat-containing protein</fullName>
    </recommendedName>
</protein>
<feature type="repeat" description="PPR" evidence="2">
    <location>
        <begin position="76"/>
        <end position="110"/>
    </location>
</feature>
<dbReference type="PROSITE" id="PS51375">
    <property type="entry name" value="PPR"/>
    <property type="match status" value="4"/>
</dbReference>
<evidence type="ECO:0000313" key="3">
    <source>
        <dbReference type="EMBL" id="KAK4799713.1"/>
    </source>
</evidence>
<reference evidence="3 4" key="1">
    <citation type="journal article" date="2023" name="Hortic Res">
        <title>Pangenome of water caltrop reveals structural variations and asymmetric subgenome divergence after allopolyploidization.</title>
        <authorList>
            <person name="Zhang X."/>
            <person name="Chen Y."/>
            <person name="Wang L."/>
            <person name="Yuan Y."/>
            <person name="Fang M."/>
            <person name="Shi L."/>
            <person name="Lu R."/>
            <person name="Comes H.P."/>
            <person name="Ma Y."/>
            <person name="Chen Y."/>
            <person name="Huang G."/>
            <person name="Zhou Y."/>
            <person name="Zheng Z."/>
            <person name="Qiu Y."/>
        </authorList>
    </citation>
    <scope>NUCLEOTIDE SEQUENCE [LARGE SCALE GENOMIC DNA]</scope>
    <source>
        <strain evidence="3">F231</strain>
    </source>
</reference>
<feature type="repeat" description="PPR" evidence="2">
    <location>
        <begin position="145"/>
        <end position="179"/>
    </location>
</feature>
<dbReference type="PANTHER" id="PTHR47926:SF423">
    <property type="entry name" value="REPEAT-CONTAINING PROTEIN, PUTATIVE-RELATED"/>
    <property type="match status" value="1"/>
</dbReference>
<sequence length="738" mass="81419">MSLNGASLNRRFRLLLRGCKEVRSLAATECFHALVITVGSCSSQPVFLYNNIVALYAAAGELPAARKVFDRMADRNTVSYNTLIVNYGRHGDAEEATGLFSAMLGLGFKPTQHSVAGLLSAPSVGIRLGLQLQAMVMKNGVFYADAYVGNALLNLYGKNGYLDEALGVFEDMPCKSTVTWNSMITLVGMCGFSELCGYLFSEVKRNGDPLSEGTIVGVLSGCIHGEELTWGEQIHGLVLKNAFLHETSVVNSLVSMYAKCADPCLAEKLFVELQAQDVVSWNIVIGAWAKIKPGRSLVLFYRMSVDGVLPNRTTFATIVNSCIGVDLRTGEFVHTKIIKNGYSSDVYSGTALVDFYLKYEKLDESLRCFDEICDKTVVSWNALLSGYARTQSNNTPLLFCKMVKAGYQPNELTFSATLKAMSSSEIQQLHSMLIKLGYGCYDHVLSSLITSYARQGLISDALSFLLAFDEELAVVPTNSIAGICNREGQYLEAVKLLSRLEQPDLISWNIVISACARSYNYTEVFELFKHMHLIRIQPDKYTFVSLLAVCSKYCNLALGSSIHCLMIKVNINQFDTITCNILMDMYGKCGNIGSLMKVFESMTDKNIITWTVLISALGVNGFPLEAVERFRAMDLLEIKPDGILFGAVLTACRHGRLVSEGMELFQLMKTSYGVEPEMDHYQCMVNLLTQSGYVEEAEKMIANMPFPPSAALWRSFLEGCKRGSNENGALMIEKDASI</sequence>
<feature type="repeat" description="PPR" evidence="2">
    <location>
        <begin position="575"/>
        <end position="609"/>
    </location>
</feature>
<dbReference type="InterPro" id="IPR002885">
    <property type="entry name" value="PPR_rpt"/>
</dbReference>
<keyword evidence="1" id="KW-0677">Repeat</keyword>
<dbReference type="InterPro" id="IPR046960">
    <property type="entry name" value="PPR_At4g14850-like_plant"/>
</dbReference>
<gene>
    <name evidence="3" type="ORF">SAY86_025078</name>
</gene>
<dbReference type="PANTHER" id="PTHR47926">
    <property type="entry name" value="PENTATRICOPEPTIDE REPEAT-CONTAINING PROTEIN"/>
    <property type="match status" value="1"/>
</dbReference>
<dbReference type="Pfam" id="PF13041">
    <property type="entry name" value="PPR_2"/>
    <property type="match status" value="2"/>
</dbReference>
<dbReference type="GO" id="GO:0009451">
    <property type="term" value="P:RNA modification"/>
    <property type="evidence" value="ECO:0007669"/>
    <property type="project" value="InterPro"/>
</dbReference>
<dbReference type="Proteomes" id="UP001346149">
    <property type="component" value="Unassembled WGS sequence"/>
</dbReference>
<dbReference type="Gene3D" id="1.25.40.10">
    <property type="entry name" value="Tetratricopeptide repeat domain"/>
    <property type="match status" value="6"/>
</dbReference>
<dbReference type="AlphaFoldDB" id="A0AAN7RKE1"/>
<dbReference type="EMBL" id="JAXQNO010000004">
    <property type="protein sequence ID" value="KAK4799713.1"/>
    <property type="molecule type" value="Genomic_DNA"/>
</dbReference>
<evidence type="ECO:0008006" key="5">
    <source>
        <dbReference type="Google" id="ProtNLM"/>
    </source>
</evidence>
<evidence type="ECO:0000256" key="2">
    <source>
        <dbReference type="PROSITE-ProRule" id="PRU00708"/>
    </source>
</evidence>
<accession>A0AAN7RKE1</accession>
<dbReference type="NCBIfam" id="TIGR00756">
    <property type="entry name" value="PPR"/>
    <property type="match status" value="4"/>
</dbReference>
<dbReference type="Pfam" id="PF01535">
    <property type="entry name" value="PPR"/>
    <property type="match status" value="6"/>
</dbReference>
<dbReference type="FunFam" id="1.25.40.10:FF:000242">
    <property type="entry name" value="Pentatricopeptide repeat-containing protein"/>
    <property type="match status" value="1"/>
</dbReference>
<evidence type="ECO:0000313" key="4">
    <source>
        <dbReference type="Proteomes" id="UP001346149"/>
    </source>
</evidence>
<keyword evidence="4" id="KW-1185">Reference proteome</keyword>
<name>A0AAN7RKE1_TRANT</name>
<feature type="repeat" description="PPR" evidence="2">
    <location>
        <begin position="504"/>
        <end position="538"/>
    </location>
</feature>
<dbReference type="FunFam" id="1.25.40.10:FF:001096">
    <property type="entry name" value="Pentatricopeptide repeat-containing protein"/>
    <property type="match status" value="1"/>
</dbReference>
<evidence type="ECO:0000256" key="1">
    <source>
        <dbReference type="ARBA" id="ARBA00022737"/>
    </source>
</evidence>
<dbReference type="GO" id="GO:0003723">
    <property type="term" value="F:RNA binding"/>
    <property type="evidence" value="ECO:0007669"/>
    <property type="project" value="InterPro"/>
</dbReference>